<reference evidence="13" key="1">
    <citation type="journal article" date="2019" name="Int. J. Syst. Evol. Microbiol.">
        <title>The Global Catalogue of Microorganisms (GCM) 10K type strain sequencing project: providing services to taxonomists for standard genome sequencing and annotation.</title>
        <authorList>
            <consortium name="The Broad Institute Genomics Platform"/>
            <consortium name="The Broad Institute Genome Sequencing Center for Infectious Disease"/>
            <person name="Wu L."/>
            <person name="Ma J."/>
        </authorList>
    </citation>
    <scope>NUCLEOTIDE SEQUENCE [LARGE SCALE GENOMIC DNA]</scope>
    <source>
        <strain evidence="13">TBRC 1276</strain>
    </source>
</reference>
<comment type="caution">
    <text evidence="12">The sequence shown here is derived from an EMBL/GenBank/DDBJ whole genome shotgun (WGS) entry which is preliminary data.</text>
</comment>
<dbReference type="RefSeq" id="WP_379532068.1">
    <property type="nucleotide sequence ID" value="NZ_JBHSBI010000019.1"/>
</dbReference>
<evidence type="ECO:0000256" key="4">
    <source>
        <dbReference type="ARBA" id="ARBA00022679"/>
    </source>
</evidence>
<dbReference type="Proteomes" id="UP001595851">
    <property type="component" value="Unassembled WGS sequence"/>
</dbReference>
<keyword evidence="7" id="KW-0067">ATP-binding</keyword>
<keyword evidence="9" id="KW-0472">Membrane</keyword>
<feature type="transmembrane region" description="Helical" evidence="9">
    <location>
        <begin position="26"/>
        <end position="45"/>
    </location>
</feature>
<dbReference type="InterPro" id="IPR050482">
    <property type="entry name" value="Sensor_HK_TwoCompSys"/>
</dbReference>
<dbReference type="CDD" id="cd16917">
    <property type="entry name" value="HATPase_UhpB-NarQ-NarX-like"/>
    <property type="match status" value="1"/>
</dbReference>
<feature type="transmembrane region" description="Helical" evidence="9">
    <location>
        <begin position="120"/>
        <end position="140"/>
    </location>
</feature>
<keyword evidence="9" id="KW-1133">Transmembrane helix</keyword>
<keyword evidence="9" id="KW-0812">Transmembrane</keyword>
<evidence type="ECO:0000256" key="5">
    <source>
        <dbReference type="ARBA" id="ARBA00022741"/>
    </source>
</evidence>
<dbReference type="GO" id="GO:0016301">
    <property type="term" value="F:kinase activity"/>
    <property type="evidence" value="ECO:0007669"/>
    <property type="project" value="UniProtKB-KW"/>
</dbReference>
<feature type="domain" description="Signal transduction histidine kinase subgroup 3 dimerisation and phosphoacceptor" evidence="11">
    <location>
        <begin position="220"/>
        <end position="285"/>
    </location>
</feature>
<feature type="transmembrane region" description="Helical" evidence="9">
    <location>
        <begin position="147"/>
        <end position="165"/>
    </location>
</feature>
<keyword evidence="3" id="KW-0597">Phosphoprotein</keyword>
<dbReference type="Gene3D" id="1.20.5.1930">
    <property type="match status" value="1"/>
</dbReference>
<protein>
    <recommendedName>
        <fullName evidence="2">histidine kinase</fullName>
        <ecNumber evidence="2">2.7.13.3</ecNumber>
    </recommendedName>
</protein>
<evidence type="ECO:0000313" key="13">
    <source>
        <dbReference type="Proteomes" id="UP001595851"/>
    </source>
</evidence>
<evidence type="ECO:0000256" key="9">
    <source>
        <dbReference type="SAM" id="Phobius"/>
    </source>
</evidence>
<dbReference type="Gene3D" id="3.30.565.10">
    <property type="entry name" value="Histidine kinase-like ATPase, C-terminal domain"/>
    <property type="match status" value="1"/>
</dbReference>
<dbReference type="PANTHER" id="PTHR24421">
    <property type="entry name" value="NITRATE/NITRITE SENSOR PROTEIN NARX-RELATED"/>
    <property type="match status" value="1"/>
</dbReference>
<dbReference type="EC" id="2.7.13.3" evidence="2"/>
<evidence type="ECO:0000259" key="10">
    <source>
        <dbReference type="Pfam" id="PF02518"/>
    </source>
</evidence>
<gene>
    <name evidence="12" type="ORF">ACFOY2_33275</name>
</gene>
<dbReference type="EMBL" id="JBHSBI010000019">
    <property type="protein sequence ID" value="MFC4012148.1"/>
    <property type="molecule type" value="Genomic_DNA"/>
</dbReference>
<evidence type="ECO:0000256" key="3">
    <source>
        <dbReference type="ARBA" id="ARBA00022553"/>
    </source>
</evidence>
<evidence type="ECO:0000256" key="6">
    <source>
        <dbReference type="ARBA" id="ARBA00022777"/>
    </source>
</evidence>
<sequence length="428" mass="45303">MTNGDGPRGLFGTLRADPLPRHRRSWLAHAVVVVYATAMGLFPSGQGVDPTVPLIAMAHGAVLVLARLRPLPAWWASLAVVVAGARTGMTHNSLVPLFPWMVSEAAPGRLPPYPGVEAVAFPWTGSGLALQGGVLFLLALRVRPRAAAEALAITVLTAGLCMVFLPDGSRGGFPLIAMVVYAIAVAAGAAVRALRTTRTRLEAQQELTAEERARRTLLEERNRIARELHDVVAHHMSVISIQAQVAPHLVDNPSQELKENLAGIRDNAVQALSELRRVLGLLRAQDTPADAPQPTLERLEELLANVRGAGVALTAEIAGRRRPLSPGVELSAFRIVQEALSNAMRHAPGAPVRLRLSYRPGALTIRVVNDAPAASPPPARGDGHGLLGMRERAAMLGGDLVAGPTPDGGYEVSVFLPADSQKGIQATP</sequence>
<name>A0ABV8GED4_9ACTN</name>
<keyword evidence="5" id="KW-0547">Nucleotide-binding</keyword>
<dbReference type="PANTHER" id="PTHR24421:SF10">
    <property type="entry name" value="NITRATE_NITRITE SENSOR PROTEIN NARQ"/>
    <property type="match status" value="1"/>
</dbReference>
<evidence type="ECO:0000259" key="11">
    <source>
        <dbReference type="Pfam" id="PF07730"/>
    </source>
</evidence>
<dbReference type="InterPro" id="IPR011712">
    <property type="entry name" value="Sig_transdc_His_kin_sub3_dim/P"/>
</dbReference>
<keyword evidence="13" id="KW-1185">Reference proteome</keyword>
<feature type="domain" description="Histidine kinase/HSP90-like ATPase" evidence="10">
    <location>
        <begin position="328"/>
        <end position="419"/>
    </location>
</feature>
<feature type="transmembrane region" description="Helical" evidence="9">
    <location>
        <begin position="171"/>
        <end position="191"/>
    </location>
</feature>
<evidence type="ECO:0000256" key="1">
    <source>
        <dbReference type="ARBA" id="ARBA00000085"/>
    </source>
</evidence>
<evidence type="ECO:0000256" key="7">
    <source>
        <dbReference type="ARBA" id="ARBA00022840"/>
    </source>
</evidence>
<evidence type="ECO:0000256" key="2">
    <source>
        <dbReference type="ARBA" id="ARBA00012438"/>
    </source>
</evidence>
<evidence type="ECO:0000313" key="12">
    <source>
        <dbReference type="EMBL" id="MFC4012148.1"/>
    </source>
</evidence>
<comment type="catalytic activity">
    <reaction evidence="1">
        <text>ATP + protein L-histidine = ADP + protein N-phospho-L-histidine.</text>
        <dbReference type="EC" id="2.7.13.3"/>
    </reaction>
</comment>
<proteinExistence type="predicted"/>
<keyword evidence="4" id="KW-0808">Transferase</keyword>
<keyword evidence="8" id="KW-0902">Two-component regulatory system</keyword>
<dbReference type="InterPro" id="IPR003594">
    <property type="entry name" value="HATPase_dom"/>
</dbReference>
<accession>A0ABV8GED4</accession>
<dbReference type="Pfam" id="PF02518">
    <property type="entry name" value="HATPase_c"/>
    <property type="match status" value="1"/>
</dbReference>
<evidence type="ECO:0000256" key="8">
    <source>
        <dbReference type="ARBA" id="ARBA00023012"/>
    </source>
</evidence>
<dbReference type="SUPFAM" id="SSF55874">
    <property type="entry name" value="ATPase domain of HSP90 chaperone/DNA topoisomerase II/histidine kinase"/>
    <property type="match status" value="1"/>
</dbReference>
<dbReference type="Pfam" id="PF07730">
    <property type="entry name" value="HisKA_3"/>
    <property type="match status" value="1"/>
</dbReference>
<keyword evidence="6 12" id="KW-0418">Kinase</keyword>
<dbReference type="InterPro" id="IPR036890">
    <property type="entry name" value="HATPase_C_sf"/>
</dbReference>
<organism evidence="12 13">
    <name type="scientific">Nonomuraea purpurea</name>
    <dbReference type="NCBI Taxonomy" id="1849276"/>
    <lineage>
        <taxon>Bacteria</taxon>
        <taxon>Bacillati</taxon>
        <taxon>Actinomycetota</taxon>
        <taxon>Actinomycetes</taxon>
        <taxon>Streptosporangiales</taxon>
        <taxon>Streptosporangiaceae</taxon>
        <taxon>Nonomuraea</taxon>
    </lineage>
</organism>